<sequence length="168" mass="17524">MNFESGVDPSRRNAVSGATGLIQFMPSTARELGTTTDALARMSRAEQLPYVERYLQMHGVKPGANLEQLYMSVLSGSASNTGALWSRGSVQYTQNAGLDTDGNGVITSTEATAKVTSAWQRDRAAVYQTLNVNVGGNADPAAVAAIQQAARSGAMDAFGTVGLEGGGY</sequence>
<dbReference type="InterPro" id="IPR023346">
    <property type="entry name" value="Lysozyme-like_dom_sf"/>
</dbReference>
<evidence type="ECO:0008006" key="3">
    <source>
        <dbReference type="Google" id="ProtNLM"/>
    </source>
</evidence>
<dbReference type="EMBL" id="JAPMIV010000059">
    <property type="protein sequence ID" value="MDV6376366.1"/>
    <property type="molecule type" value="Genomic_DNA"/>
</dbReference>
<dbReference type="SUPFAM" id="SSF53955">
    <property type="entry name" value="Lysozyme-like"/>
    <property type="match status" value="1"/>
</dbReference>
<evidence type="ECO:0000313" key="2">
    <source>
        <dbReference type="Proteomes" id="UP001276150"/>
    </source>
</evidence>
<accession>A0ABU4DV94</accession>
<gene>
    <name evidence="1" type="ORF">ORD21_17365</name>
</gene>
<evidence type="ECO:0000313" key="1">
    <source>
        <dbReference type="EMBL" id="MDV6376366.1"/>
    </source>
</evidence>
<name>A0ABU4DV94_9DEIO</name>
<reference evidence="1 2" key="1">
    <citation type="submission" date="2022-11" db="EMBL/GenBank/DDBJ databases">
        <title>Deinococcus ZS9-10, Low Temperature and Draught-tolerating, UV-resistant Bacteria from Continental Antarctica.</title>
        <authorList>
            <person name="Cheng L."/>
        </authorList>
    </citation>
    <scope>NUCLEOTIDE SEQUENCE [LARGE SCALE GENOMIC DNA]</scope>
    <source>
        <strain evidence="1 2">ZS9-10</strain>
    </source>
</reference>
<proteinExistence type="predicted"/>
<comment type="caution">
    <text evidence="1">The sequence shown here is derived from an EMBL/GenBank/DDBJ whole genome shotgun (WGS) entry which is preliminary data.</text>
</comment>
<protein>
    <recommendedName>
        <fullName evidence="3">Transglycosylase SLT domain-containing protein</fullName>
    </recommendedName>
</protein>
<dbReference type="Gene3D" id="1.10.530.10">
    <property type="match status" value="1"/>
</dbReference>
<organism evidence="1 2">
    <name type="scientific">Deinococcus arenicola</name>
    <dbReference type="NCBI Taxonomy" id="2994950"/>
    <lineage>
        <taxon>Bacteria</taxon>
        <taxon>Thermotogati</taxon>
        <taxon>Deinococcota</taxon>
        <taxon>Deinococci</taxon>
        <taxon>Deinococcales</taxon>
        <taxon>Deinococcaceae</taxon>
        <taxon>Deinococcus</taxon>
    </lineage>
</organism>
<keyword evidence="2" id="KW-1185">Reference proteome</keyword>
<dbReference type="Proteomes" id="UP001276150">
    <property type="component" value="Unassembled WGS sequence"/>
</dbReference>